<comment type="caution">
    <text evidence="2">The sequence shown here is derived from an EMBL/GenBank/DDBJ whole genome shotgun (WGS) entry which is preliminary data.</text>
</comment>
<evidence type="ECO:0000256" key="1">
    <source>
        <dbReference type="SAM" id="MobiDB-lite"/>
    </source>
</evidence>
<gene>
    <name evidence="2" type="ORF">GOODEAATRI_029186</name>
</gene>
<dbReference type="EMBL" id="JAHRIO010064208">
    <property type="protein sequence ID" value="MEQ2179827.1"/>
    <property type="molecule type" value="Genomic_DNA"/>
</dbReference>
<feature type="region of interest" description="Disordered" evidence="1">
    <location>
        <begin position="49"/>
        <end position="74"/>
    </location>
</feature>
<feature type="compositionally biased region" description="Basic residues" evidence="1">
    <location>
        <begin position="52"/>
        <end position="62"/>
    </location>
</feature>
<accession>A0ABV0P8S3</accession>
<evidence type="ECO:0000313" key="3">
    <source>
        <dbReference type="Proteomes" id="UP001476798"/>
    </source>
</evidence>
<protein>
    <submittedName>
        <fullName evidence="2">Uncharacterized protein</fullName>
    </submittedName>
</protein>
<proteinExistence type="predicted"/>
<name>A0ABV0P8S3_9TELE</name>
<dbReference type="Proteomes" id="UP001476798">
    <property type="component" value="Unassembled WGS sequence"/>
</dbReference>
<keyword evidence="3" id="KW-1185">Reference proteome</keyword>
<evidence type="ECO:0000313" key="2">
    <source>
        <dbReference type="EMBL" id="MEQ2179827.1"/>
    </source>
</evidence>
<organism evidence="2 3">
    <name type="scientific">Goodea atripinnis</name>
    <dbReference type="NCBI Taxonomy" id="208336"/>
    <lineage>
        <taxon>Eukaryota</taxon>
        <taxon>Metazoa</taxon>
        <taxon>Chordata</taxon>
        <taxon>Craniata</taxon>
        <taxon>Vertebrata</taxon>
        <taxon>Euteleostomi</taxon>
        <taxon>Actinopterygii</taxon>
        <taxon>Neopterygii</taxon>
        <taxon>Teleostei</taxon>
        <taxon>Neoteleostei</taxon>
        <taxon>Acanthomorphata</taxon>
        <taxon>Ovalentaria</taxon>
        <taxon>Atherinomorphae</taxon>
        <taxon>Cyprinodontiformes</taxon>
        <taxon>Goodeidae</taxon>
        <taxon>Goodea</taxon>
    </lineage>
</organism>
<reference evidence="2 3" key="1">
    <citation type="submission" date="2021-06" db="EMBL/GenBank/DDBJ databases">
        <authorList>
            <person name="Palmer J.M."/>
        </authorList>
    </citation>
    <scope>NUCLEOTIDE SEQUENCE [LARGE SCALE GENOMIC DNA]</scope>
    <source>
        <strain evidence="2 3">GA_2019</strain>
        <tissue evidence="2">Muscle</tissue>
    </source>
</reference>
<sequence>MDGFLQVGLRTQAEPARIQLVCSKRFNKHCSGWCLPHLLSQTYLPPRGAARAARRSRAKSRSRYGTGIGTMSRAEQRDEADCVCSVGMKLTWDINDPKLPQVPDP</sequence>